<feature type="transmembrane region" description="Helical" evidence="1">
    <location>
        <begin position="178"/>
        <end position="200"/>
    </location>
</feature>
<gene>
    <name evidence="2" type="primary">ybiR_1</name>
    <name evidence="2" type="ORF">NCTC8622_06428</name>
</gene>
<proteinExistence type="predicted"/>
<name>A0A376UCV1_ECOLX</name>
<sequence length="203" mass="21746">MMLTLLLLCWVLFPWKGAAIPYGGANTGVETAAGVELSGAVYRLSDGAGVQTRAVGTGDCGAGFALLARRVVLSVDWTLLLVFMAMFIDVHLLTQLPALQGVLGNVSHLSEPGLWLTAIGLSQVISNVPSTILLLNYVPPSLLLVWAVNVGGFGLLPGSLANLIALRMANDRRIWWRFHLYSIPMLLWAALVGYVLLVILPAN</sequence>
<accession>A0A376UCV1</accession>
<reference evidence="2 3" key="1">
    <citation type="submission" date="2018-06" db="EMBL/GenBank/DDBJ databases">
        <authorList>
            <consortium name="Pathogen Informatics"/>
            <person name="Doyle S."/>
        </authorList>
    </citation>
    <scope>NUCLEOTIDE SEQUENCE [LARGE SCALE GENOMIC DNA]</scope>
    <source>
        <strain evidence="2 3">NCTC8622</strain>
    </source>
</reference>
<dbReference type="PANTHER" id="PTHR43568">
    <property type="entry name" value="P PROTEIN"/>
    <property type="match status" value="1"/>
</dbReference>
<dbReference type="AlphaFoldDB" id="A0A376UCV1"/>
<keyword evidence="1" id="KW-0812">Transmembrane</keyword>
<keyword evidence="1" id="KW-0472">Membrane</keyword>
<feature type="transmembrane region" description="Helical" evidence="1">
    <location>
        <begin position="71"/>
        <end position="93"/>
    </location>
</feature>
<evidence type="ECO:0000313" key="3">
    <source>
        <dbReference type="Proteomes" id="UP000254079"/>
    </source>
</evidence>
<dbReference type="EMBL" id="UGCP01000002">
    <property type="protein sequence ID" value="STI87275.1"/>
    <property type="molecule type" value="Genomic_DNA"/>
</dbReference>
<evidence type="ECO:0000256" key="1">
    <source>
        <dbReference type="SAM" id="Phobius"/>
    </source>
</evidence>
<keyword evidence="1" id="KW-1133">Transmembrane helix</keyword>
<organism evidence="2 3">
    <name type="scientific">Escherichia coli</name>
    <dbReference type="NCBI Taxonomy" id="562"/>
    <lineage>
        <taxon>Bacteria</taxon>
        <taxon>Pseudomonadati</taxon>
        <taxon>Pseudomonadota</taxon>
        <taxon>Gammaproteobacteria</taxon>
        <taxon>Enterobacterales</taxon>
        <taxon>Enterobacteriaceae</taxon>
        <taxon>Escherichia</taxon>
    </lineage>
</organism>
<dbReference type="Proteomes" id="UP000254079">
    <property type="component" value="Unassembled WGS sequence"/>
</dbReference>
<feature type="transmembrane region" description="Helical" evidence="1">
    <location>
        <begin position="143"/>
        <end position="166"/>
    </location>
</feature>
<dbReference type="PANTHER" id="PTHR43568:SF1">
    <property type="entry name" value="P PROTEIN"/>
    <property type="match status" value="1"/>
</dbReference>
<evidence type="ECO:0000313" key="2">
    <source>
        <dbReference type="EMBL" id="STI87275.1"/>
    </source>
</evidence>
<dbReference type="InterPro" id="IPR051475">
    <property type="entry name" value="Diverse_Ion_Transporter"/>
</dbReference>
<protein>
    <submittedName>
        <fullName evidence="2">Transporter</fullName>
    </submittedName>
</protein>